<keyword evidence="6 10" id="KW-1133">Transmembrane helix</keyword>
<protein>
    <recommendedName>
        <fullName evidence="11">Sec20 C-terminal domain-containing protein</fullName>
    </recommendedName>
</protein>
<dbReference type="GO" id="GO:0005789">
    <property type="term" value="C:endoplasmic reticulum membrane"/>
    <property type="evidence" value="ECO:0007669"/>
    <property type="project" value="UniProtKB-SubCell"/>
</dbReference>
<dbReference type="GO" id="GO:0031201">
    <property type="term" value="C:SNARE complex"/>
    <property type="evidence" value="ECO:0007669"/>
    <property type="project" value="TreeGrafter"/>
</dbReference>
<dbReference type="OrthoDB" id="46868at2759"/>
<keyword evidence="13" id="KW-1185">Reference proteome</keyword>
<name>A0A5N5QJI6_9AGAM</name>
<dbReference type="PANTHER" id="PTHR12825">
    <property type="entry name" value="BNIP1-RELATED"/>
    <property type="match status" value="1"/>
</dbReference>
<accession>A0A5N5QJI6</accession>
<evidence type="ECO:0000259" key="11">
    <source>
        <dbReference type="Pfam" id="PF03908"/>
    </source>
</evidence>
<dbReference type="AlphaFoldDB" id="A0A5N5QJI6"/>
<dbReference type="PANTHER" id="PTHR12825:SF0">
    <property type="entry name" value="VESICLE TRANSPORT PROTEIN SEC20"/>
    <property type="match status" value="1"/>
</dbReference>
<evidence type="ECO:0000313" key="13">
    <source>
        <dbReference type="Proteomes" id="UP000383932"/>
    </source>
</evidence>
<comment type="similarity">
    <text evidence="9">Belongs to the SEC20 family.</text>
</comment>
<evidence type="ECO:0000256" key="8">
    <source>
        <dbReference type="ARBA" id="ARBA00023136"/>
    </source>
</evidence>
<evidence type="ECO:0000256" key="3">
    <source>
        <dbReference type="ARBA" id="ARBA00022692"/>
    </source>
</evidence>
<keyword evidence="4" id="KW-0256">Endoplasmic reticulum</keyword>
<evidence type="ECO:0000256" key="4">
    <source>
        <dbReference type="ARBA" id="ARBA00022824"/>
    </source>
</evidence>
<dbReference type="InterPro" id="IPR005606">
    <property type="entry name" value="Sec20"/>
</dbReference>
<keyword evidence="2" id="KW-0813">Transport</keyword>
<feature type="domain" description="Sec20 C-terminal" evidence="11">
    <location>
        <begin position="144"/>
        <end position="233"/>
    </location>
</feature>
<evidence type="ECO:0000256" key="10">
    <source>
        <dbReference type="SAM" id="Phobius"/>
    </source>
</evidence>
<keyword evidence="3 10" id="KW-0812">Transmembrane</keyword>
<sequence length="324" mass="36125">MPPITSPLFIEAQAAYEAISRRLNDISEYQLPRLRDCKGPLPLQQKYAAELRDDTEGLAKRLEDFSTLAEDQERENERAQVRKWASRLRSESRTALLASKRAIDHDARSRRDELLDAAALRKKREAEAEAHKQRATEDKLMAATDDVTEALRRTTRLMQQELERSVLSVQMLEESSKTLRATSDAYTSIDGLMDISQVLIKALQRADWMDRIIIGLSFGVFVLTLAYIIKKRVLDRVVSVATLPIRLAMPSKSTGRRLLSDAMGTAKTMATSLATSMPDEQHSLAATDTIMSSSTGSAVLDTLTPSISAQEALEYAFFLLMGSS</sequence>
<evidence type="ECO:0000256" key="6">
    <source>
        <dbReference type="ARBA" id="ARBA00022989"/>
    </source>
</evidence>
<comment type="subcellular location">
    <subcellularLocation>
        <location evidence="1">Endoplasmic reticulum membrane</location>
        <topology evidence="1">Single-pass type IV membrane protein</topology>
    </subcellularLocation>
</comment>
<keyword evidence="8 10" id="KW-0472">Membrane</keyword>
<reference evidence="12 13" key="1">
    <citation type="journal article" date="2019" name="Fungal Biol. Biotechnol.">
        <title>Draft genome sequence of fastidious pathogen Ceratobasidium theobromae, which causes vascular-streak dieback in Theobroma cacao.</title>
        <authorList>
            <person name="Ali S.S."/>
            <person name="Asman A."/>
            <person name="Shao J."/>
            <person name="Firmansyah A.P."/>
            <person name="Susilo A.W."/>
            <person name="Rosmana A."/>
            <person name="McMahon P."/>
            <person name="Junaid M."/>
            <person name="Guest D."/>
            <person name="Kheng T.Y."/>
            <person name="Meinhardt L.W."/>
            <person name="Bailey B.A."/>
        </authorList>
    </citation>
    <scope>NUCLEOTIDE SEQUENCE [LARGE SCALE GENOMIC DNA]</scope>
    <source>
        <strain evidence="12 13">CT2</strain>
    </source>
</reference>
<gene>
    <name evidence="12" type="ORF">CTheo_4633</name>
</gene>
<dbReference type="EMBL" id="SSOP01000083">
    <property type="protein sequence ID" value="KAB5591900.1"/>
    <property type="molecule type" value="Genomic_DNA"/>
</dbReference>
<dbReference type="GO" id="GO:0006890">
    <property type="term" value="P:retrograde vesicle-mediated transport, Golgi to endoplasmic reticulum"/>
    <property type="evidence" value="ECO:0007669"/>
    <property type="project" value="InterPro"/>
</dbReference>
<dbReference type="Pfam" id="PF03908">
    <property type="entry name" value="Sec20"/>
    <property type="match status" value="1"/>
</dbReference>
<dbReference type="Proteomes" id="UP000383932">
    <property type="component" value="Unassembled WGS sequence"/>
</dbReference>
<evidence type="ECO:0000256" key="5">
    <source>
        <dbReference type="ARBA" id="ARBA00022892"/>
    </source>
</evidence>
<evidence type="ECO:0000256" key="1">
    <source>
        <dbReference type="ARBA" id="ARBA00004163"/>
    </source>
</evidence>
<keyword evidence="7" id="KW-0175">Coiled coil</keyword>
<keyword evidence="5" id="KW-0931">ER-Golgi transport</keyword>
<organism evidence="12 13">
    <name type="scientific">Ceratobasidium theobromae</name>
    <dbReference type="NCBI Taxonomy" id="1582974"/>
    <lineage>
        <taxon>Eukaryota</taxon>
        <taxon>Fungi</taxon>
        <taxon>Dikarya</taxon>
        <taxon>Basidiomycota</taxon>
        <taxon>Agaricomycotina</taxon>
        <taxon>Agaricomycetes</taxon>
        <taxon>Cantharellales</taxon>
        <taxon>Ceratobasidiaceae</taxon>
        <taxon>Ceratobasidium</taxon>
    </lineage>
</organism>
<dbReference type="GO" id="GO:0005484">
    <property type="term" value="F:SNAP receptor activity"/>
    <property type="evidence" value="ECO:0007669"/>
    <property type="project" value="InterPro"/>
</dbReference>
<evidence type="ECO:0000256" key="2">
    <source>
        <dbReference type="ARBA" id="ARBA00022448"/>
    </source>
</evidence>
<dbReference type="InterPro" id="IPR056173">
    <property type="entry name" value="Sec20_C"/>
</dbReference>
<comment type="caution">
    <text evidence="12">The sequence shown here is derived from an EMBL/GenBank/DDBJ whole genome shotgun (WGS) entry which is preliminary data.</text>
</comment>
<feature type="transmembrane region" description="Helical" evidence="10">
    <location>
        <begin position="208"/>
        <end position="229"/>
    </location>
</feature>
<proteinExistence type="inferred from homology"/>
<evidence type="ECO:0000256" key="7">
    <source>
        <dbReference type="ARBA" id="ARBA00023054"/>
    </source>
</evidence>
<evidence type="ECO:0000313" key="12">
    <source>
        <dbReference type="EMBL" id="KAB5591900.1"/>
    </source>
</evidence>
<evidence type="ECO:0000256" key="9">
    <source>
        <dbReference type="ARBA" id="ARBA00037934"/>
    </source>
</evidence>